<comment type="caution">
    <text evidence="1">The sequence shown here is derived from an EMBL/GenBank/DDBJ whole genome shotgun (WGS) entry which is preliminary data.</text>
</comment>
<evidence type="ECO:0000313" key="2">
    <source>
        <dbReference type="Proteomes" id="UP001303046"/>
    </source>
</evidence>
<evidence type="ECO:0000313" key="1">
    <source>
        <dbReference type="EMBL" id="KAK6742591.1"/>
    </source>
</evidence>
<keyword evidence="2" id="KW-1185">Reference proteome</keyword>
<gene>
    <name evidence="1" type="primary">Necator_chrIII.g10835</name>
    <name evidence="1" type="ORF">RB195_010070</name>
</gene>
<protein>
    <submittedName>
        <fullName evidence="1">Uncharacterized protein</fullName>
    </submittedName>
</protein>
<accession>A0ABR1CXH6</accession>
<reference evidence="1 2" key="1">
    <citation type="submission" date="2023-08" db="EMBL/GenBank/DDBJ databases">
        <title>A Necator americanus chromosomal reference genome.</title>
        <authorList>
            <person name="Ilik V."/>
            <person name="Petrzelkova K.J."/>
            <person name="Pardy F."/>
            <person name="Fuh T."/>
            <person name="Niatou-Singa F.S."/>
            <person name="Gouil Q."/>
            <person name="Baker L."/>
            <person name="Ritchie M.E."/>
            <person name="Jex A.R."/>
            <person name="Gazzola D."/>
            <person name="Li H."/>
            <person name="Toshio Fujiwara R."/>
            <person name="Zhan B."/>
            <person name="Aroian R.V."/>
            <person name="Pafco B."/>
            <person name="Schwarz E.M."/>
        </authorList>
    </citation>
    <scope>NUCLEOTIDE SEQUENCE [LARGE SCALE GENOMIC DNA]</scope>
    <source>
        <strain evidence="1 2">Aroian</strain>
        <tissue evidence="1">Whole animal</tissue>
    </source>
</reference>
<sequence length="70" mass="8221">MPQPDLTVALRKETDEELLFPAGLSELTRARAHPRPPQQQLATFKVQLRRILLVFAFMQLRESHYVTQYK</sequence>
<dbReference type="Proteomes" id="UP001303046">
    <property type="component" value="Unassembled WGS sequence"/>
</dbReference>
<name>A0ABR1CXH6_NECAM</name>
<proteinExistence type="predicted"/>
<organism evidence="1 2">
    <name type="scientific">Necator americanus</name>
    <name type="common">Human hookworm</name>
    <dbReference type="NCBI Taxonomy" id="51031"/>
    <lineage>
        <taxon>Eukaryota</taxon>
        <taxon>Metazoa</taxon>
        <taxon>Ecdysozoa</taxon>
        <taxon>Nematoda</taxon>
        <taxon>Chromadorea</taxon>
        <taxon>Rhabditida</taxon>
        <taxon>Rhabditina</taxon>
        <taxon>Rhabditomorpha</taxon>
        <taxon>Strongyloidea</taxon>
        <taxon>Ancylostomatidae</taxon>
        <taxon>Bunostominae</taxon>
        <taxon>Necator</taxon>
    </lineage>
</organism>
<dbReference type="EMBL" id="JAVFWL010000003">
    <property type="protein sequence ID" value="KAK6742591.1"/>
    <property type="molecule type" value="Genomic_DNA"/>
</dbReference>